<dbReference type="InParanoid" id="Q9RU29"/>
<sequence length="293" mass="30160">MYGDSADFQRYGVRQPPALSLAPGAAPVSGLHLRHELRVAGQGGQRPEIAPDFQPPRLPHRLARGGPYRLAEMLKRGDEMHLAVGAGGAGDLAAVLGLLAAGHVLPGAAGAKVCGKGAESVAAAGGAGVVLRAGAGFAVEQRAKADFNAVALHELVLVAGGAGILPHGAGMFFEGAGLFGRQGLRGNQRLGQRDTNRHVAAEITAGAAKDLTAFGEVLRGPLPGLAAITGVGLLHRRGDGGGGTRWGGSAAGQRSHVAFRVTRLYCVYRVPTQSHLQHHARRPPHQRDGSVRP</sequence>
<dbReference type="Proteomes" id="UP000002524">
    <property type="component" value="Chromosome 1"/>
</dbReference>
<dbReference type="PIR" id="F75380">
    <property type="entry name" value="F75380"/>
</dbReference>
<evidence type="ECO:0000256" key="1">
    <source>
        <dbReference type="SAM" id="MobiDB-lite"/>
    </source>
</evidence>
<dbReference type="PaxDb" id="243230-DR_1566"/>
<gene>
    <name evidence="2" type="ordered locus">DR_1566</name>
</gene>
<protein>
    <submittedName>
        <fullName evidence="2">Uncharacterized protein</fullName>
    </submittedName>
</protein>
<reference evidence="2 3" key="1">
    <citation type="journal article" date="1999" name="Science">
        <title>Genome sequence of the radioresistant bacterium Deinococcus radiodurans R1.</title>
        <authorList>
            <person name="White O."/>
            <person name="Eisen J.A."/>
            <person name="Heidelberg J.F."/>
            <person name="Hickey E.K."/>
            <person name="Peterson J.D."/>
            <person name="Dodson R.J."/>
            <person name="Haft D.H."/>
            <person name="Gwinn M.L."/>
            <person name="Nelson W.C."/>
            <person name="Richardson D.L."/>
            <person name="Moffat K.S."/>
            <person name="Qin H."/>
            <person name="Jiang L."/>
            <person name="Pamphile W."/>
            <person name="Crosby M."/>
            <person name="Shen M."/>
            <person name="Vamathevan J.J."/>
            <person name="Lam P."/>
            <person name="McDonald L."/>
            <person name="Utterback T."/>
            <person name="Zalewski C."/>
            <person name="Makarova K.S."/>
            <person name="Aravind L."/>
            <person name="Daly M.J."/>
            <person name="Minton K.W."/>
            <person name="Fleischmann R.D."/>
            <person name="Ketchum K.A."/>
            <person name="Nelson K.E."/>
            <person name="Salzberg S."/>
            <person name="Smith H.O."/>
            <person name="Venter J.C."/>
            <person name="Fraser C.M."/>
        </authorList>
    </citation>
    <scope>NUCLEOTIDE SEQUENCE [LARGE SCALE GENOMIC DNA]</scope>
    <source>
        <strain evidence="3">ATCC 13939 / DSM 20539 / JCM 16871 / LMG 4051 / NBRC 15346 / NCIMB 9279 / R1 / VKM B-1422</strain>
    </source>
</reference>
<keyword evidence="3" id="KW-1185">Reference proteome</keyword>
<name>Q9RU29_DEIRA</name>
<dbReference type="HOGENOM" id="CLU_949047_0_0_0"/>
<proteinExistence type="predicted"/>
<organism evidence="2 3">
    <name type="scientific">Deinococcus radiodurans (strain ATCC 13939 / DSM 20539 / JCM 16871 / CCUG 27074 / LMG 4051 / NBRC 15346 / NCIMB 9279 / VKM B-1422 / R1)</name>
    <dbReference type="NCBI Taxonomy" id="243230"/>
    <lineage>
        <taxon>Bacteria</taxon>
        <taxon>Thermotogati</taxon>
        <taxon>Deinococcota</taxon>
        <taxon>Deinococci</taxon>
        <taxon>Deinococcales</taxon>
        <taxon>Deinococcaceae</taxon>
        <taxon>Deinococcus</taxon>
    </lineage>
</organism>
<evidence type="ECO:0000313" key="2">
    <source>
        <dbReference type="EMBL" id="AAF11134.1"/>
    </source>
</evidence>
<accession>Q9RU29</accession>
<evidence type="ECO:0000313" key="3">
    <source>
        <dbReference type="Proteomes" id="UP000002524"/>
    </source>
</evidence>
<dbReference type="KEGG" id="dra:DR_1566"/>
<feature type="region of interest" description="Disordered" evidence="1">
    <location>
        <begin position="274"/>
        <end position="293"/>
    </location>
</feature>
<dbReference type="AlphaFoldDB" id="Q9RU29"/>
<dbReference type="STRING" id="243230.DR_1566"/>
<dbReference type="EMBL" id="AE000513">
    <property type="protein sequence ID" value="AAF11134.1"/>
    <property type="molecule type" value="Genomic_DNA"/>
</dbReference>
<dbReference type="EnsemblBacteria" id="AAF11134">
    <property type="protein sequence ID" value="AAF11134"/>
    <property type="gene ID" value="DR_1566"/>
</dbReference>